<gene>
    <name evidence="1" type="ORF">A1355_21525</name>
</gene>
<evidence type="ECO:0000313" key="1">
    <source>
        <dbReference type="EMBL" id="OAI23645.1"/>
    </source>
</evidence>
<keyword evidence="2" id="KW-1185">Reference proteome</keyword>
<accession>A0A177P055</accession>
<dbReference type="AlphaFoldDB" id="A0A177P055"/>
<organism evidence="1 2">
    <name type="scientific">Methylomonas koyamae</name>
    <dbReference type="NCBI Taxonomy" id="702114"/>
    <lineage>
        <taxon>Bacteria</taxon>
        <taxon>Pseudomonadati</taxon>
        <taxon>Pseudomonadota</taxon>
        <taxon>Gammaproteobacteria</taxon>
        <taxon>Methylococcales</taxon>
        <taxon>Methylococcaceae</taxon>
        <taxon>Methylomonas</taxon>
    </lineage>
</organism>
<dbReference type="InterPro" id="IPR005358">
    <property type="entry name" value="Puta_zinc/iron-chelating_dom"/>
</dbReference>
<comment type="caution">
    <text evidence="1">The sequence shown here is derived from an EMBL/GenBank/DDBJ whole genome shotgun (WGS) entry which is preliminary data.</text>
</comment>
<sequence length="243" mass="26620">MRTEDALGFYAAQAQAFAETLASFRGGDLIGAILTQAFSSFDGNVGFEAGDYPPVDCDKGCATCCTLRVTATAPEVLLIERFIRHGQARGRELNLAKRVVKANAETAGLDEARRVALRRRCPFLERGVCMIYPVRPLACRGHACYDRKACVDAAKGRITEIPYSEPHRQFRSLIQNALQSTLRDAGYGWGLYELNQAVTLALADASNLDRWLAGENLWRGAAIGDVAPADMAAAFDRLKRMTE</sequence>
<dbReference type="Proteomes" id="UP000077628">
    <property type="component" value="Unassembled WGS sequence"/>
</dbReference>
<dbReference type="OrthoDB" id="9806610at2"/>
<evidence type="ECO:0000313" key="2">
    <source>
        <dbReference type="Proteomes" id="UP000077628"/>
    </source>
</evidence>
<dbReference type="EMBL" id="LUUK01000057">
    <property type="protein sequence ID" value="OAI23645.1"/>
    <property type="molecule type" value="Genomic_DNA"/>
</dbReference>
<reference evidence="2" key="1">
    <citation type="submission" date="2016-03" db="EMBL/GenBank/DDBJ databases">
        <authorList>
            <person name="Heylen K."/>
            <person name="De Vos P."/>
            <person name="Vekeman B."/>
        </authorList>
    </citation>
    <scope>NUCLEOTIDE SEQUENCE [LARGE SCALE GENOMIC DNA]</scope>
    <source>
        <strain evidence="2">R-45383</strain>
    </source>
</reference>
<dbReference type="STRING" id="702114.A1355_21525"/>
<name>A0A177P055_9GAMM</name>
<dbReference type="RefSeq" id="WP_064025873.1">
    <property type="nucleotide sequence ID" value="NZ_LUUK01000057.1"/>
</dbReference>
<dbReference type="Pfam" id="PF03692">
    <property type="entry name" value="CxxCxxCC"/>
    <property type="match status" value="1"/>
</dbReference>
<protein>
    <submittedName>
        <fullName evidence="1">Uncharacterized protein</fullName>
    </submittedName>
</protein>
<proteinExistence type="predicted"/>